<dbReference type="AlphaFoldDB" id="A0A369JC19"/>
<dbReference type="SUPFAM" id="SSF55620">
    <property type="entry name" value="Tetrahydrobiopterin biosynthesis enzymes-like"/>
    <property type="match status" value="2"/>
</dbReference>
<organism evidence="3 4">
    <name type="scientific">Hypsizygus marmoreus</name>
    <name type="common">White beech mushroom</name>
    <name type="synonym">Agaricus marmoreus</name>
    <dbReference type="NCBI Taxonomy" id="39966"/>
    <lineage>
        <taxon>Eukaryota</taxon>
        <taxon>Fungi</taxon>
        <taxon>Dikarya</taxon>
        <taxon>Basidiomycota</taxon>
        <taxon>Agaricomycotina</taxon>
        <taxon>Agaricomycetes</taxon>
        <taxon>Agaricomycetidae</taxon>
        <taxon>Agaricales</taxon>
        <taxon>Tricholomatineae</taxon>
        <taxon>Lyophyllaceae</taxon>
        <taxon>Hypsizygus</taxon>
    </lineage>
</organism>
<name>A0A369JC19_HYPMA</name>
<dbReference type="SMART" id="SM00905">
    <property type="entry name" value="FolB"/>
    <property type="match status" value="1"/>
</dbReference>
<keyword evidence="1" id="KW-0289">Folate biosynthesis</keyword>
<dbReference type="InterPro" id="IPR006157">
    <property type="entry name" value="FolB_dom"/>
</dbReference>
<gene>
    <name evidence="3" type="ORF">Hypma_000659</name>
</gene>
<sequence length="212" mass="22770">MSSALQAGASGNLPTDIVFIDTLHLSADVGLDCWKRSRPQPVEISVYLHLQSAFLTRAGLSDDVLDSVHYGHLSKTITTLVEKKSGSSFGSVDGLIAAVAGEAFGLAGNAAVEVRIVVGLPKQILLAGGFSVDVIVSRDRTATPLLRKVSITDLVLPVLIGVNPPERKAKQRVITSIIFVEGQGDHQPIDYPEVVAQVIDIRELNRKSRWNI</sequence>
<evidence type="ECO:0000256" key="1">
    <source>
        <dbReference type="ARBA" id="ARBA00022909"/>
    </source>
</evidence>
<protein>
    <recommendedName>
        <fullName evidence="2">Dihydroneopterin aldolase/epimerase domain-containing protein</fullName>
    </recommendedName>
</protein>
<comment type="caution">
    <text evidence="3">The sequence shown here is derived from an EMBL/GenBank/DDBJ whole genome shotgun (WGS) entry which is preliminary data.</text>
</comment>
<dbReference type="InterPro" id="IPR043133">
    <property type="entry name" value="GTP-CH-I_C/QueF"/>
</dbReference>
<evidence type="ECO:0000313" key="3">
    <source>
        <dbReference type="EMBL" id="RDB18157.1"/>
    </source>
</evidence>
<dbReference type="Gene3D" id="3.30.1130.10">
    <property type="match status" value="2"/>
</dbReference>
<evidence type="ECO:0000259" key="2">
    <source>
        <dbReference type="SMART" id="SM00905"/>
    </source>
</evidence>
<dbReference type="OrthoDB" id="5425486at2759"/>
<dbReference type="EMBL" id="LUEZ02000106">
    <property type="protein sequence ID" value="RDB18157.1"/>
    <property type="molecule type" value="Genomic_DNA"/>
</dbReference>
<dbReference type="Pfam" id="PF02152">
    <property type="entry name" value="FolB"/>
    <property type="match status" value="1"/>
</dbReference>
<dbReference type="InParanoid" id="A0A369JC19"/>
<proteinExistence type="predicted"/>
<feature type="domain" description="Dihydroneopterin aldolase/epimerase" evidence="2">
    <location>
        <begin position="18"/>
        <end position="140"/>
    </location>
</feature>
<dbReference type="STRING" id="39966.A0A369JC19"/>
<keyword evidence="4" id="KW-1185">Reference proteome</keyword>
<dbReference type="Proteomes" id="UP000076154">
    <property type="component" value="Unassembled WGS sequence"/>
</dbReference>
<evidence type="ECO:0000313" key="4">
    <source>
        <dbReference type="Proteomes" id="UP000076154"/>
    </source>
</evidence>
<reference evidence="3" key="1">
    <citation type="submission" date="2018-04" db="EMBL/GenBank/DDBJ databases">
        <title>Whole genome sequencing of Hypsizygus marmoreus.</title>
        <authorList>
            <person name="Choi I.-G."/>
            <person name="Min B."/>
            <person name="Kim J.-G."/>
            <person name="Kim S."/>
            <person name="Oh Y.-L."/>
            <person name="Kong W.-S."/>
            <person name="Park H."/>
            <person name="Jeong J."/>
            <person name="Song E.-S."/>
        </authorList>
    </citation>
    <scope>NUCLEOTIDE SEQUENCE [LARGE SCALE GENOMIC DNA]</scope>
    <source>
        <strain evidence="3">51987-8</strain>
    </source>
</reference>
<dbReference type="GO" id="GO:0004150">
    <property type="term" value="F:dihydroneopterin aldolase activity"/>
    <property type="evidence" value="ECO:0007669"/>
    <property type="project" value="InterPro"/>
</dbReference>
<accession>A0A369JC19</accession>
<dbReference type="GO" id="GO:0046656">
    <property type="term" value="P:folic acid biosynthetic process"/>
    <property type="evidence" value="ECO:0007669"/>
    <property type="project" value="UniProtKB-KW"/>
</dbReference>